<proteinExistence type="predicted"/>
<evidence type="ECO:0000313" key="3">
    <source>
        <dbReference type="Proteomes" id="UP000837262"/>
    </source>
</evidence>
<gene>
    <name evidence="2" type="ORF">P2DC1_00042</name>
</gene>
<sequence>MRLIVSSIALLIAILFLVVGLCFALKVGNGLLQAKSNIVSALTQTQTQKDVCELKGECSESKSESVKPVATKSVHLDKNDKAMGNLSTDWLSASSLIAIVAFILGVGLTLILTLIKSAFHHPTDKNQPGQRANESIELATPLSELIMGIVDYIKGKLSK</sequence>
<evidence type="ECO:0000256" key="1">
    <source>
        <dbReference type="SAM" id="Phobius"/>
    </source>
</evidence>
<accession>A0ABM8Y501</accession>
<keyword evidence="3" id="KW-1185">Reference proteome</keyword>
<reference evidence="2 3" key="1">
    <citation type="submission" date="2021-10" db="EMBL/GenBank/DDBJ databases">
        <authorList>
            <person name="Bikard D."/>
        </authorList>
    </citation>
    <scope>NUCLEOTIDE SEQUENCE [LARGE SCALE GENOMIC DNA]</scope>
</reference>
<feature type="transmembrane region" description="Helical" evidence="1">
    <location>
        <begin position="90"/>
        <end position="115"/>
    </location>
</feature>
<keyword evidence="1" id="KW-0812">Transmembrane</keyword>
<keyword evidence="1" id="KW-1133">Transmembrane helix</keyword>
<evidence type="ECO:0000313" key="2">
    <source>
        <dbReference type="EMBL" id="CAG9593846.1"/>
    </source>
</evidence>
<organism evidence="2 3">
    <name type="scientific">Peduovirus P2</name>
    <dbReference type="NCBI Taxonomy" id="10679"/>
    <lineage>
        <taxon>Viruses</taxon>
        <taxon>Duplodnaviria</taxon>
        <taxon>Heunggongvirae</taxon>
        <taxon>Uroviricota</taxon>
        <taxon>Caudoviricetes</taxon>
        <taxon>Peduoviridae</taxon>
        <taxon>Peduovirus</taxon>
    </lineage>
</organism>
<protein>
    <submittedName>
        <fullName evidence="2">Uncharacterized protein</fullName>
    </submittedName>
</protein>
<keyword evidence="1" id="KW-0472">Membrane</keyword>
<dbReference type="Proteomes" id="UP000837262">
    <property type="component" value="Chromosome"/>
</dbReference>
<dbReference type="EMBL" id="OU784750">
    <property type="protein sequence ID" value="CAG9593846.1"/>
    <property type="molecule type" value="Genomic_DNA"/>
</dbReference>
<name>A0ABM8Y501_9CAUD</name>